<feature type="compositionally biased region" description="Polar residues" evidence="2">
    <location>
        <begin position="1297"/>
        <end position="1315"/>
    </location>
</feature>
<feature type="compositionally biased region" description="Basic and acidic residues" evidence="2">
    <location>
        <begin position="179"/>
        <end position="192"/>
    </location>
</feature>
<dbReference type="WBParaSite" id="sdigi.contig157.g5392.t1">
    <property type="protein sequence ID" value="sdigi.contig157.g5392.t1"/>
    <property type="gene ID" value="sdigi.contig157.g5392"/>
</dbReference>
<feature type="region of interest" description="Disordered" evidence="2">
    <location>
        <begin position="435"/>
        <end position="682"/>
    </location>
</feature>
<feature type="compositionally biased region" description="Polar residues" evidence="2">
    <location>
        <begin position="732"/>
        <end position="743"/>
    </location>
</feature>
<feature type="compositionally biased region" description="Basic and acidic residues" evidence="2">
    <location>
        <begin position="706"/>
        <end position="715"/>
    </location>
</feature>
<evidence type="ECO:0000313" key="5">
    <source>
        <dbReference type="WBParaSite" id="sdigi.contig157.g5392.t1"/>
    </source>
</evidence>
<evidence type="ECO:0000259" key="3">
    <source>
        <dbReference type="PROSITE" id="PS51670"/>
    </source>
</evidence>
<feature type="region of interest" description="Disordered" evidence="2">
    <location>
        <begin position="81"/>
        <end position="220"/>
    </location>
</feature>
<dbReference type="PROSITE" id="PS51670">
    <property type="entry name" value="SHKT"/>
    <property type="match status" value="1"/>
</dbReference>
<proteinExistence type="predicted"/>
<feature type="compositionally biased region" description="Polar residues" evidence="2">
    <location>
        <begin position="315"/>
        <end position="340"/>
    </location>
</feature>
<sequence length="1783" mass="189431">MSNGKAIVIPNKGNLGRMQSHKFSTAKYVNKTKLANENEVWVKVYGEANPSKTDENLLDVETNKQLLHVNDQKGKTAVENVPNLSLSGYGPPVEESDQQAEATEEGAETEKETPLPPELIDSYGGVIPTGSEKKQEEISSIEHESSATIETELPTAGSTAEDRLSSVATSVAGSEQEFMETKGTEAPIRVDEGTVEAVSESFTRSEESSTMSSSETKESTEYFEDKIGTDIQMSTSGAVQTESTVQIYGTVPDVAEAVGTERLLETDMQEVSTESTEFKPSESATEAYTSDEGMHMQTDSALPKDLGYGGDSGSIVETTSNGSPSSILSYSPEVQPTVTNDIEEITTEHADQESSRSTEMEDSQTEAVYPSEEMTTESAYQESVGDEVAHQASTEKTEVTVSQYDSEGTIETVAELFTSPTISSSTESISIAATDERYGTYSEPEGAATLDRTSDISKISSSSPVADGPERISGYETHSEPEGAATLDRTSDISKISSSSPVADGPERISGYETHSEPEGAATLDRTSDISKISSSSPVADGPERISGYETHSEPEGAATLDRTSDISKISSSSPVADGPERISGYETHSEPEGAATLDRTSDISKISSSSPVADGPERISGYETHSEPEGAATLDRTSDISTISSSSPVADGPERISGYETHSEPEDTATAGKIEVGLPGLNKESASGLLKSIEEATTVAGESVETGKKSEELKITGVETESGEPEGRTEFATTEISGSETTGLPEGSPISIKELPGYGSVVPESMEQTKYEKEVERTESQETSVTSTVGSYDTEKTVTEHEVASEESVTGIEKAETSKSVELSYGGTEMLEASMGVTESREMTTASDEVGAVETTELVKSDEEMEGLAGYGGVPESLKVTDETTSPLDTESLELRTETTALESGEKEPSVSVYFYQTTPQAKFTEGSGQKSETDTMKPDDAVTEVFDKATQASDEWPEKTDGLGTTSSEQLINYNGETSVTESEVAVTEEAGTTYAEETVTSGEVMRIEGESSGYGDSSVVTESFHKSNDQKGSGESGYGDVIVSTTGGPEIEKTESTFTDKPAELFGKVTETEPGTKPQLSLSGYDIVASSETAATIEQTSENVFIPNGSFGYGGREEESSSTSDTFSTSIPESGLKPVKLDEEISVLSSTTESSEVISQSSPVYKELGESTFATESTETGEKVDSTEPFSVTEFLKHSTTMAAEIADTEGYSAIGYPSGKTEIGEDSAKSAETEGGIMGMTETDEKLRGDEKIASTSPSITNELHSAEKETTEGATESIASYTVSDEKEETGPSITVTSFQTESDEISTVVQDFGYGDGGGAKNEEGTKVDHPQDYSKTSVKVEEPVATSEEIQSVYAGATEYSQQILSTETSSTESEGTISSESPKTDSIKFETSSQYPDEIATLQQILPETSIGYSEESFDSSKESLELTTSTLSSSETDSEHITESTLMLTVKSAETSKPYGVSEEAPKIIARTKIVKTGPSIIAAHTTASELSRTEGAKEELGGYTFPESTTETSLEMVGESGTGTRGYEVGDEQSNVWTSTASDSIESTVAVEESSESMHFKENINVPAKIPMGPEDFGYGGQEGEELTASSTVLPDEMTESLLHHEQENLVETSIAPESSSSASLEYESSSSESIVPAADGNDPSTGSVYQKTTPGESEITEAVGYDNAVVANSATEFASGANLTSAAEERSGRSMIAISKTNLQNSPLKSTGDSKKRKWEPFTINCELEVDEKGNLCKEWARAGLCDTHRPTMFLFCRRTCLCIGPPADLPI</sequence>
<feature type="compositionally biased region" description="Basic and acidic residues" evidence="2">
    <location>
        <begin position="1247"/>
        <end position="1257"/>
    </location>
</feature>
<comment type="caution">
    <text evidence="1">Lacks conserved residue(s) required for the propagation of feature annotation.</text>
</comment>
<feature type="compositionally biased region" description="Polar residues" evidence="2">
    <location>
        <begin position="1258"/>
        <end position="1268"/>
    </location>
</feature>
<feature type="region of interest" description="Disordered" evidence="2">
    <location>
        <begin position="700"/>
        <end position="816"/>
    </location>
</feature>
<feature type="compositionally biased region" description="Basic and acidic residues" evidence="2">
    <location>
        <begin position="1327"/>
        <end position="1349"/>
    </location>
</feature>
<feature type="compositionally biased region" description="Low complexity" evidence="2">
    <location>
        <begin position="1124"/>
        <end position="1133"/>
    </location>
</feature>
<protein>
    <submittedName>
        <fullName evidence="5">ShKT domain-containing protein</fullName>
    </submittedName>
</protein>
<dbReference type="InterPro" id="IPR003582">
    <property type="entry name" value="ShKT_dom"/>
</dbReference>
<feature type="region of interest" description="Disordered" evidence="2">
    <location>
        <begin position="267"/>
        <end position="405"/>
    </location>
</feature>
<feature type="compositionally biased region" description="Acidic residues" evidence="2">
    <location>
        <begin position="94"/>
        <end position="107"/>
    </location>
</feature>
<feature type="compositionally biased region" description="Basic and acidic residues" evidence="2">
    <location>
        <begin position="346"/>
        <end position="359"/>
    </location>
</feature>
<feature type="compositionally biased region" description="Polar residues" evidence="2">
    <location>
        <begin position="1277"/>
        <end position="1288"/>
    </location>
</feature>
<feature type="region of interest" description="Disordered" evidence="2">
    <location>
        <begin position="978"/>
        <end position="1066"/>
    </location>
</feature>
<keyword evidence="4" id="KW-1185">Reference proteome</keyword>
<feature type="compositionally biased region" description="Basic and acidic residues" evidence="2">
    <location>
        <begin position="768"/>
        <end position="781"/>
    </location>
</feature>
<name>A0A915PNC5_9BILA</name>
<evidence type="ECO:0000313" key="4">
    <source>
        <dbReference type="Proteomes" id="UP000887581"/>
    </source>
</evidence>
<feature type="region of interest" description="Disordered" evidence="2">
    <location>
        <begin position="1371"/>
        <end position="1397"/>
    </location>
</feature>
<feature type="compositionally biased region" description="Basic and acidic residues" evidence="2">
    <location>
        <begin position="387"/>
        <end position="398"/>
    </location>
</feature>
<feature type="region of interest" description="Disordered" evidence="2">
    <location>
        <begin position="1102"/>
        <end position="1141"/>
    </location>
</feature>
<dbReference type="SMART" id="SM00254">
    <property type="entry name" value="ShKT"/>
    <property type="match status" value="1"/>
</dbReference>
<feature type="compositionally biased region" description="Basic and acidic residues" evidence="2">
    <location>
        <begin position="1501"/>
        <end position="1510"/>
    </location>
</feature>
<evidence type="ECO:0000256" key="2">
    <source>
        <dbReference type="SAM" id="MobiDB-lite"/>
    </source>
</evidence>
<feature type="compositionally biased region" description="Low complexity" evidence="2">
    <location>
        <begin position="1628"/>
        <end position="1644"/>
    </location>
</feature>
<feature type="region of interest" description="Disordered" evidence="2">
    <location>
        <begin position="1218"/>
        <end position="1353"/>
    </location>
</feature>
<feature type="compositionally biased region" description="Polar residues" evidence="2">
    <location>
        <begin position="1653"/>
        <end position="1665"/>
    </location>
</feature>
<feature type="region of interest" description="Disordered" evidence="2">
    <location>
        <begin position="862"/>
        <end position="890"/>
    </location>
</feature>
<feature type="compositionally biased region" description="Low complexity" evidence="2">
    <location>
        <begin position="782"/>
        <end position="792"/>
    </location>
</feature>
<feature type="domain" description="ShKT" evidence="3">
    <location>
        <begin position="1737"/>
        <end position="1774"/>
    </location>
</feature>
<feature type="compositionally biased region" description="Basic and acidic residues" evidence="2">
    <location>
        <begin position="794"/>
        <end position="805"/>
    </location>
</feature>
<feature type="compositionally biased region" description="Low complexity" evidence="2">
    <location>
        <begin position="1434"/>
        <end position="1444"/>
    </location>
</feature>
<feature type="region of interest" description="Disordered" evidence="2">
    <location>
        <begin position="1420"/>
        <end position="1448"/>
    </location>
</feature>
<feature type="region of interest" description="Disordered" evidence="2">
    <location>
        <begin position="1623"/>
        <end position="1665"/>
    </location>
</feature>
<feature type="compositionally biased region" description="Low complexity" evidence="2">
    <location>
        <begin position="978"/>
        <end position="1003"/>
    </location>
</feature>
<feature type="compositionally biased region" description="Basic and acidic residues" evidence="2">
    <location>
        <begin position="131"/>
        <end position="145"/>
    </location>
</feature>
<evidence type="ECO:0000256" key="1">
    <source>
        <dbReference type="PROSITE-ProRule" id="PRU01005"/>
    </source>
</evidence>
<dbReference type="Proteomes" id="UP000887581">
    <property type="component" value="Unplaced"/>
</dbReference>
<feature type="compositionally biased region" description="Low complexity" evidence="2">
    <location>
        <begin position="1373"/>
        <end position="1389"/>
    </location>
</feature>
<organism evidence="4 5">
    <name type="scientific">Setaria digitata</name>
    <dbReference type="NCBI Taxonomy" id="48799"/>
    <lineage>
        <taxon>Eukaryota</taxon>
        <taxon>Metazoa</taxon>
        <taxon>Ecdysozoa</taxon>
        <taxon>Nematoda</taxon>
        <taxon>Chromadorea</taxon>
        <taxon>Rhabditida</taxon>
        <taxon>Spirurina</taxon>
        <taxon>Spiruromorpha</taxon>
        <taxon>Filarioidea</taxon>
        <taxon>Setariidae</taxon>
        <taxon>Setaria</taxon>
    </lineage>
</organism>
<feature type="compositionally biased region" description="Basic and acidic residues" evidence="2">
    <location>
        <begin position="1226"/>
        <end position="1236"/>
    </location>
</feature>
<reference evidence="5" key="1">
    <citation type="submission" date="2022-11" db="UniProtKB">
        <authorList>
            <consortium name="WormBaseParasite"/>
        </authorList>
    </citation>
    <scope>IDENTIFICATION</scope>
</reference>
<accession>A0A915PNC5</accession>
<feature type="region of interest" description="Disordered" evidence="2">
    <location>
        <begin position="1500"/>
        <end position="1539"/>
    </location>
</feature>
<feature type="region of interest" description="Disordered" evidence="2">
    <location>
        <begin position="951"/>
        <end position="970"/>
    </location>
</feature>